<keyword evidence="12" id="KW-1133">Transmembrane helix</keyword>
<dbReference type="InterPro" id="IPR003594">
    <property type="entry name" value="HATPase_dom"/>
</dbReference>
<dbReference type="InterPro" id="IPR003660">
    <property type="entry name" value="HAMP_dom"/>
</dbReference>
<keyword evidence="16" id="KW-1185">Reference proteome</keyword>
<evidence type="ECO:0000256" key="8">
    <source>
        <dbReference type="ARBA" id="ARBA00022777"/>
    </source>
</evidence>
<dbReference type="SUPFAM" id="SSF158472">
    <property type="entry name" value="HAMP domain-like"/>
    <property type="match status" value="1"/>
</dbReference>
<evidence type="ECO:0000256" key="10">
    <source>
        <dbReference type="ARBA" id="ARBA00023012"/>
    </source>
</evidence>
<evidence type="ECO:0000256" key="2">
    <source>
        <dbReference type="ARBA" id="ARBA00004651"/>
    </source>
</evidence>
<proteinExistence type="predicted"/>
<keyword evidence="8 15" id="KW-0418">Kinase</keyword>
<keyword evidence="9" id="KW-0067">ATP-binding</keyword>
<dbReference type="InterPro" id="IPR004358">
    <property type="entry name" value="Sig_transdc_His_kin-like_C"/>
</dbReference>
<dbReference type="Pfam" id="PF00672">
    <property type="entry name" value="HAMP"/>
    <property type="match status" value="1"/>
</dbReference>
<reference evidence="15 16" key="1">
    <citation type="submission" date="2020-08" db="EMBL/GenBank/DDBJ databases">
        <title>Cohnella phylogeny.</title>
        <authorList>
            <person name="Dunlap C."/>
        </authorList>
    </citation>
    <scope>NUCLEOTIDE SEQUENCE [LARGE SCALE GENOMIC DNA]</scope>
    <source>
        <strain evidence="15 16">DSM 25241</strain>
    </source>
</reference>
<evidence type="ECO:0000259" key="14">
    <source>
        <dbReference type="PROSITE" id="PS50885"/>
    </source>
</evidence>
<keyword evidence="7" id="KW-0547">Nucleotide-binding</keyword>
<feature type="domain" description="Histidine kinase" evidence="13">
    <location>
        <begin position="482"/>
        <end position="597"/>
    </location>
</feature>
<comment type="subcellular location">
    <subcellularLocation>
        <location evidence="2">Cell membrane</location>
        <topology evidence="2">Multi-pass membrane protein</topology>
    </subcellularLocation>
</comment>
<dbReference type="PANTHER" id="PTHR42713">
    <property type="entry name" value="HISTIDINE KINASE-RELATED"/>
    <property type="match status" value="1"/>
</dbReference>
<keyword evidence="11 12" id="KW-0472">Membrane</keyword>
<feature type="transmembrane region" description="Helical" evidence="12">
    <location>
        <begin position="302"/>
        <end position="321"/>
    </location>
</feature>
<dbReference type="SMART" id="SM00387">
    <property type="entry name" value="HATPase_c"/>
    <property type="match status" value="1"/>
</dbReference>
<dbReference type="EMBL" id="JACJVQ010000017">
    <property type="protein sequence ID" value="MBB6636366.1"/>
    <property type="molecule type" value="Genomic_DNA"/>
</dbReference>
<protein>
    <recommendedName>
        <fullName evidence="3">histidine kinase</fullName>
        <ecNumber evidence="3">2.7.13.3</ecNumber>
    </recommendedName>
</protein>
<dbReference type="EC" id="2.7.13.3" evidence="3"/>
<dbReference type="GO" id="GO:0005886">
    <property type="term" value="C:plasma membrane"/>
    <property type="evidence" value="ECO:0007669"/>
    <property type="project" value="UniProtKB-SubCell"/>
</dbReference>
<dbReference type="PROSITE" id="PS50109">
    <property type="entry name" value="HIS_KIN"/>
    <property type="match status" value="1"/>
</dbReference>
<evidence type="ECO:0000256" key="3">
    <source>
        <dbReference type="ARBA" id="ARBA00012438"/>
    </source>
</evidence>
<dbReference type="InterPro" id="IPR010559">
    <property type="entry name" value="Sig_transdc_His_kin_internal"/>
</dbReference>
<dbReference type="SMART" id="SM00304">
    <property type="entry name" value="HAMP"/>
    <property type="match status" value="1"/>
</dbReference>
<evidence type="ECO:0000259" key="13">
    <source>
        <dbReference type="PROSITE" id="PS50109"/>
    </source>
</evidence>
<dbReference type="InterPro" id="IPR005467">
    <property type="entry name" value="His_kinase_dom"/>
</dbReference>
<dbReference type="SUPFAM" id="SSF55874">
    <property type="entry name" value="ATPase domain of HSP90 chaperone/DNA topoisomerase II/histidine kinase"/>
    <property type="match status" value="1"/>
</dbReference>
<dbReference type="GO" id="GO:0000155">
    <property type="term" value="F:phosphorelay sensor kinase activity"/>
    <property type="evidence" value="ECO:0007669"/>
    <property type="project" value="InterPro"/>
</dbReference>
<comment type="catalytic activity">
    <reaction evidence="1">
        <text>ATP + protein L-histidine = ADP + protein N-phospho-L-histidine.</text>
        <dbReference type="EC" id="2.7.13.3"/>
    </reaction>
</comment>
<keyword evidence="6" id="KW-0808">Transferase</keyword>
<gene>
    <name evidence="15" type="ORF">H7B67_19770</name>
</gene>
<comment type="caution">
    <text evidence="15">The sequence shown here is derived from an EMBL/GenBank/DDBJ whole genome shotgun (WGS) entry which is preliminary data.</text>
</comment>
<evidence type="ECO:0000256" key="9">
    <source>
        <dbReference type="ARBA" id="ARBA00022840"/>
    </source>
</evidence>
<dbReference type="PROSITE" id="PS50885">
    <property type="entry name" value="HAMP"/>
    <property type="match status" value="1"/>
</dbReference>
<dbReference type="Pfam" id="PF06580">
    <property type="entry name" value="His_kinase"/>
    <property type="match status" value="1"/>
</dbReference>
<evidence type="ECO:0000256" key="7">
    <source>
        <dbReference type="ARBA" id="ARBA00022741"/>
    </source>
</evidence>
<dbReference type="PRINTS" id="PR00344">
    <property type="entry name" value="BCTRLSENSOR"/>
</dbReference>
<dbReference type="PANTHER" id="PTHR42713:SF2">
    <property type="entry name" value="TWO-COMPONENT SENSOR KINASE YESM"/>
    <property type="match status" value="1"/>
</dbReference>
<dbReference type="RefSeq" id="WP_185121575.1">
    <property type="nucleotide sequence ID" value="NZ_JACJVQ010000017.1"/>
</dbReference>
<keyword evidence="12" id="KW-0812">Transmembrane</keyword>
<keyword evidence="5" id="KW-0597">Phosphoprotein</keyword>
<dbReference type="InterPro" id="IPR036890">
    <property type="entry name" value="HATPase_C_sf"/>
</dbReference>
<keyword evidence="10" id="KW-0902">Two-component regulatory system</keyword>
<evidence type="ECO:0000256" key="12">
    <source>
        <dbReference type="SAM" id="Phobius"/>
    </source>
</evidence>
<accession>A0A841T0H5</accession>
<dbReference type="Proteomes" id="UP000535838">
    <property type="component" value="Unassembled WGS sequence"/>
</dbReference>
<dbReference type="Gene3D" id="3.30.565.10">
    <property type="entry name" value="Histidine kinase-like ATPase, C-terminal domain"/>
    <property type="match status" value="1"/>
</dbReference>
<evidence type="ECO:0000256" key="11">
    <source>
        <dbReference type="ARBA" id="ARBA00023136"/>
    </source>
</evidence>
<evidence type="ECO:0000256" key="6">
    <source>
        <dbReference type="ARBA" id="ARBA00022679"/>
    </source>
</evidence>
<feature type="domain" description="HAMP" evidence="14">
    <location>
        <begin position="323"/>
        <end position="375"/>
    </location>
</feature>
<dbReference type="InterPro" id="IPR051552">
    <property type="entry name" value="HptR"/>
</dbReference>
<evidence type="ECO:0000313" key="15">
    <source>
        <dbReference type="EMBL" id="MBB6636366.1"/>
    </source>
</evidence>
<evidence type="ECO:0000256" key="1">
    <source>
        <dbReference type="ARBA" id="ARBA00000085"/>
    </source>
</evidence>
<sequence>MKLFKWMTSSLRAKLLSMFIILTAVPLLVVGLISYQKSYSAVSNHSKASAQLAAEQLARSIDTLFEDAEKLLELGNNPQVLQFLYSQSETYEEAKSILQTFQLYRDTNKFDNVLNISMVNFYGKGISERKGVFQLDRNPLRNPHFQYLTQYPDVVLRLPYSETTASDRLDGFDYSNKNALSIIAAVTQRITHEVIGFIIVDLDDSLIERTLSEASIGKTGFFYIMDGYGSTIFQPPASRANPEAMNQIAAAQPLRAESDSFVLKAPSKQFVVYGASKQTGWTIIGVAPLKEIVAEAYGIRQLIILSVLLSAVFALTLYFFLTNRITRPIQILMNKMRKAASGYLDAKVKPNGDDEIADLGNSFNIMLDNIKNLMEKSRLEQERVQMAELRTLQAQINPHFLYNALDSILWMAEDENKESVIKLVKALSRFFRLSLNKGRDWVSIKTELEHAENYLVIQQMRYRDILQYRVDVDPSLQVYPIMKMSLQPLVENAIYHGIKNKRGLGMIRIGGYSENDSIVLAVEDNGIGIPPEKLASLREELEKPADARILADDDREGGFGLANVHHRIRLYFGYPFGIELDSEYKIGSKISIRIPKK</sequence>
<evidence type="ECO:0000256" key="5">
    <source>
        <dbReference type="ARBA" id="ARBA00022553"/>
    </source>
</evidence>
<dbReference type="AlphaFoldDB" id="A0A841T0H5"/>
<dbReference type="Pfam" id="PF02518">
    <property type="entry name" value="HATPase_c"/>
    <property type="match status" value="1"/>
</dbReference>
<dbReference type="Gene3D" id="3.30.450.20">
    <property type="entry name" value="PAS domain"/>
    <property type="match status" value="1"/>
</dbReference>
<evidence type="ECO:0000313" key="16">
    <source>
        <dbReference type="Proteomes" id="UP000535838"/>
    </source>
</evidence>
<evidence type="ECO:0000256" key="4">
    <source>
        <dbReference type="ARBA" id="ARBA00022475"/>
    </source>
</evidence>
<name>A0A841T0H5_9BACL</name>
<organism evidence="15 16">
    <name type="scientific">Cohnella thailandensis</name>
    <dbReference type="NCBI Taxonomy" id="557557"/>
    <lineage>
        <taxon>Bacteria</taxon>
        <taxon>Bacillati</taxon>
        <taxon>Bacillota</taxon>
        <taxon>Bacilli</taxon>
        <taxon>Bacillales</taxon>
        <taxon>Paenibacillaceae</taxon>
        <taxon>Cohnella</taxon>
    </lineage>
</organism>
<keyword evidence="4" id="KW-1003">Cell membrane</keyword>
<dbReference type="GO" id="GO:0005524">
    <property type="term" value="F:ATP binding"/>
    <property type="evidence" value="ECO:0007669"/>
    <property type="project" value="UniProtKB-KW"/>
</dbReference>
<dbReference type="Gene3D" id="6.10.340.10">
    <property type="match status" value="1"/>
</dbReference>
<dbReference type="CDD" id="cd06225">
    <property type="entry name" value="HAMP"/>
    <property type="match status" value="1"/>
</dbReference>